<dbReference type="EMBL" id="JBBYXI010000002">
    <property type="protein sequence ID" value="MEN3930728.1"/>
    <property type="molecule type" value="Genomic_DNA"/>
</dbReference>
<evidence type="ECO:0000313" key="2">
    <source>
        <dbReference type="Proteomes" id="UP001418637"/>
    </source>
</evidence>
<sequence>MSLHLIKLCVGVESIQDLRDYIGANESLYKSRGMIYEQTHTTRMFPKKVDELLDGGSMYWVIKGQLCCRQKLLNLKQFTDSEGINRCRIFLDHEVIAVEPRPYRPFQGWRYLDPKDAPRDIGEGAKGIEEMPESLRRELSSLGLL</sequence>
<organism evidence="1 2">
    <name type="scientific">Hohaiivirga grylli</name>
    <dbReference type="NCBI Taxonomy" id="3133970"/>
    <lineage>
        <taxon>Bacteria</taxon>
        <taxon>Pseudomonadati</taxon>
        <taxon>Pseudomonadota</taxon>
        <taxon>Alphaproteobacteria</taxon>
        <taxon>Hyphomicrobiales</taxon>
        <taxon>Methylobacteriaceae</taxon>
        <taxon>Hohaiivirga</taxon>
    </lineage>
</organism>
<protein>
    <submittedName>
        <fullName evidence="1">DUF1489 domain-containing protein</fullName>
    </submittedName>
</protein>
<proteinExistence type="predicted"/>
<comment type="caution">
    <text evidence="1">The sequence shown here is derived from an EMBL/GenBank/DDBJ whole genome shotgun (WGS) entry which is preliminary data.</text>
</comment>
<accession>A0ABV0BJG2</accession>
<keyword evidence="2" id="KW-1185">Reference proteome</keyword>
<dbReference type="PIRSF" id="PIRSF032025">
    <property type="entry name" value="UCP032025"/>
    <property type="match status" value="1"/>
</dbReference>
<gene>
    <name evidence="1" type="ORF">WJT86_06590</name>
</gene>
<reference evidence="1 2" key="1">
    <citation type="submission" date="2024-04" db="EMBL/GenBank/DDBJ databases">
        <title>A novel species isolated from cricket.</title>
        <authorList>
            <person name="Wang H.-C."/>
        </authorList>
    </citation>
    <scope>NUCLEOTIDE SEQUENCE [LARGE SCALE GENOMIC DNA]</scope>
    <source>
        <strain evidence="1 2">WL0021</strain>
    </source>
</reference>
<evidence type="ECO:0000313" key="1">
    <source>
        <dbReference type="EMBL" id="MEN3930728.1"/>
    </source>
</evidence>
<dbReference type="InterPro" id="IPR008320">
    <property type="entry name" value="UCP032025"/>
</dbReference>
<name>A0ABV0BJG2_9HYPH</name>
<dbReference type="RefSeq" id="WP_346336734.1">
    <property type="nucleotide sequence ID" value="NZ_JBBYXI010000002.1"/>
</dbReference>
<dbReference type="Proteomes" id="UP001418637">
    <property type="component" value="Unassembled WGS sequence"/>
</dbReference>
<dbReference type="Pfam" id="PF07370">
    <property type="entry name" value="DUF1489"/>
    <property type="match status" value="1"/>
</dbReference>